<dbReference type="RefSeq" id="WP_015785152.1">
    <property type="nucleotide sequence ID" value="NC_011726.1"/>
</dbReference>
<dbReference type="AlphaFoldDB" id="B7K650"/>
<dbReference type="Proteomes" id="UP000008204">
    <property type="component" value="Chromosome"/>
</dbReference>
<dbReference type="InterPro" id="IPR043129">
    <property type="entry name" value="ATPase_NBD"/>
</dbReference>
<organism evidence="1 2">
    <name type="scientific">Rippkaea orientalis (strain PCC 8801 / RF-1)</name>
    <name type="common">Cyanothece sp. (strain PCC 8801)</name>
    <dbReference type="NCBI Taxonomy" id="41431"/>
    <lineage>
        <taxon>Bacteria</taxon>
        <taxon>Bacillati</taxon>
        <taxon>Cyanobacteriota</taxon>
        <taxon>Cyanophyceae</taxon>
        <taxon>Oscillatoriophycideae</taxon>
        <taxon>Chroococcales</taxon>
        <taxon>Aphanothecaceae</taxon>
        <taxon>Rippkaea</taxon>
        <taxon>Rippkaea orientalis</taxon>
    </lineage>
</organism>
<reference evidence="2" key="1">
    <citation type="journal article" date="2011" name="MBio">
        <title>Novel metabolic attributes of the genus Cyanothece, comprising a group of unicellular nitrogen-fixing Cyanobacteria.</title>
        <authorList>
            <person name="Bandyopadhyay A."/>
            <person name="Elvitigala T."/>
            <person name="Welsh E."/>
            <person name="Stockel J."/>
            <person name="Liberton M."/>
            <person name="Min H."/>
            <person name="Sherman L.A."/>
            <person name="Pakrasi H.B."/>
        </authorList>
    </citation>
    <scope>NUCLEOTIDE SEQUENCE [LARGE SCALE GENOMIC DNA]</scope>
    <source>
        <strain evidence="2">PCC 8801</strain>
    </source>
</reference>
<keyword evidence="2" id="KW-1185">Reference proteome</keyword>
<dbReference type="HOGENOM" id="CLU_050686_0_2_3"/>
<dbReference type="SUPFAM" id="SSF53067">
    <property type="entry name" value="Actin-like ATPase domain"/>
    <property type="match status" value="2"/>
</dbReference>
<dbReference type="Pfam" id="PF11104">
    <property type="entry name" value="PilM_2"/>
    <property type="match status" value="1"/>
</dbReference>
<evidence type="ECO:0000313" key="1">
    <source>
        <dbReference type="EMBL" id="ACK68103.1"/>
    </source>
</evidence>
<dbReference type="OrthoDB" id="503707at2"/>
<protein>
    <submittedName>
        <fullName evidence="1">Type IV pilus assembly protein PilM</fullName>
    </submittedName>
</protein>
<dbReference type="Gene3D" id="3.30.420.40">
    <property type="match status" value="2"/>
</dbReference>
<proteinExistence type="predicted"/>
<dbReference type="PIRSF" id="PIRSF019169">
    <property type="entry name" value="PilM"/>
    <property type="match status" value="1"/>
</dbReference>
<dbReference type="InterPro" id="IPR005883">
    <property type="entry name" value="PilM"/>
</dbReference>
<dbReference type="CDD" id="cd24049">
    <property type="entry name" value="ASKHA_NBD_PilM"/>
    <property type="match status" value="1"/>
</dbReference>
<dbReference type="KEGG" id="cyp:PCC8801_4173"/>
<dbReference type="PANTHER" id="PTHR32432">
    <property type="entry name" value="CELL DIVISION PROTEIN FTSA-RELATED"/>
    <property type="match status" value="1"/>
</dbReference>
<gene>
    <name evidence="1" type="ordered locus">PCC8801_4173</name>
</gene>
<dbReference type="NCBIfam" id="TIGR01175">
    <property type="entry name" value="pilM"/>
    <property type="match status" value="1"/>
</dbReference>
<dbReference type="PANTHER" id="PTHR32432:SF3">
    <property type="entry name" value="ETHANOLAMINE UTILIZATION PROTEIN EUTJ"/>
    <property type="match status" value="1"/>
</dbReference>
<dbReference type="STRING" id="41431.PCC8801_4173"/>
<sequence>MLNRLKALLAGKSPGVGLEITPERLNLAQLSKHKQGYKLTKFCTTEIPEGIFEEGKILDSPRLAELIQEMLKENKINTKRVATAVPMREAIIRVIPIPAELDDEELRDMVLNTEAALYLPYPREEVDLDYQKLGFFEDEDGIEKVQVLLVATRKEVTDSYMDTFQQAGLEVDVLEINSFALIRTIREQLRQFSSKEAAVLVDVEFDNTEIAIVVDGVPQFSRTVPIGTYQMQNALSRAMNLPPSRNPEILQGMTIPVTQFDSLSTQGTAINPGMTALMRVLGELTDELRRSINFYLNQSEELEVVQMLLAGPGGGLVQLDEYLTHRLSIPTMQVDPVTTLALELDKDIPAVQRPGLGTVLGLGLREVKA</sequence>
<dbReference type="EMBL" id="CP001287">
    <property type="protein sequence ID" value="ACK68103.1"/>
    <property type="molecule type" value="Genomic_DNA"/>
</dbReference>
<dbReference type="InterPro" id="IPR050696">
    <property type="entry name" value="FtsA/MreB"/>
</dbReference>
<name>B7K650_RIPO1</name>
<dbReference type="eggNOG" id="COG4972">
    <property type="taxonomic scope" value="Bacteria"/>
</dbReference>
<accession>B7K650</accession>
<dbReference type="Gene3D" id="3.30.1490.300">
    <property type="match status" value="1"/>
</dbReference>
<evidence type="ECO:0000313" key="2">
    <source>
        <dbReference type="Proteomes" id="UP000008204"/>
    </source>
</evidence>